<comment type="subcellular location">
    <subcellularLocation>
        <location evidence="1">Membrane</location>
        <topology evidence="1">Multi-pass membrane protein</topology>
    </subcellularLocation>
</comment>
<keyword evidence="3 5" id="KW-1133">Transmembrane helix</keyword>
<feature type="transmembrane region" description="Helical" evidence="5">
    <location>
        <begin position="16"/>
        <end position="36"/>
    </location>
</feature>
<dbReference type="PANTHER" id="PTHR21016:SF25">
    <property type="entry name" value="TM2 DOMAIN-CONTAINING PROTEIN DDB_G0277895-RELATED"/>
    <property type="match status" value="1"/>
</dbReference>
<evidence type="ECO:0000259" key="6">
    <source>
        <dbReference type="Pfam" id="PF05154"/>
    </source>
</evidence>
<feature type="domain" description="TM2" evidence="6">
    <location>
        <begin position="11"/>
        <end position="61"/>
    </location>
</feature>
<evidence type="ECO:0000256" key="5">
    <source>
        <dbReference type="SAM" id="Phobius"/>
    </source>
</evidence>
<dbReference type="InterPro" id="IPR007829">
    <property type="entry name" value="TM2"/>
</dbReference>
<gene>
    <name evidence="7" type="ORF">JX360_04395</name>
</gene>
<sequence>MSSRYLVPITPKSTGAAYALWCLGFFGACGIHRLYAGKTGTGVLWLLTFGLLGIGQLIDLFLIPGMVEDYNFRQAVLLGQGSQLPQTRLEPPTQTTPPSLPPELLKGQALMREILRLAQQRQGILTLSEIAIDLPADFDEIERALQELSRRGMAFPENNRITGAVEYQFVHLLPRSPDQPFN</sequence>
<dbReference type="InterPro" id="IPR050932">
    <property type="entry name" value="TM2D1-3-like"/>
</dbReference>
<dbReference type="RefSeq" id="WP_244349383.1">
    <property type="nucleotide sequence ID" value="NZ_JAFIRA010000007.1"/>
</dbReference>
<dbReference type="PROSITE" id="PS51257">
    <property type="entry name" value="PROKAR_LIPOPROTEIN"/>
    <property type="match status" value="1"/>
</dbReference>
<dbReference type="EMBL" id="JAFIRA010000007">
    <property type="protein sequence ID" value="MCJ2542150.1"/>
    <property type="molecule type" value="Genomic_DNA"/>
</dbReference>
<name>A0ABT0C8P7_THEVL</name>
<proteinExistence type="predicted"/>
<evidence type="ECO:0000313" key="8">
    <source>
        <dbReference type="Proteomes" id="UP000830835"/>
    </source>
</evidence>
<evidence type="ECO:0000256" key="4">
    <source>
        <dbReference type="ARBA" id="ARBA00023136"/>
    </source>
</evidence>
<evidence type="ECO:0000256" key="1">
    <source>
        <dbReference type="ARBA" id="ARBA00004141"/>
    </source>
</evidence>
<dbReference type="Proteomes" id="UP000830835">
    <property type="component" value="Unassembled WGS sequence"/>
</dbReference>
<keyword evidence="8" id="KW-1185">Reference proteome</keyword>
<evidence type="ECO:0000256" key="3">
    <source>
        <dbReference type="ARBA" id="ARBA00022989"/>
    </source>
</evidence>
<protein>
    <submittedName>
        <fullName evidence="7">TM2 domain-containing protein</fullName>
    </submittedName>
</protein>
<evidence type="ECO:0000256" key="2">
    <source>
        <dbReference type="ARBA" id="ARBA00022692"/>
    </source>
</evidence>
<evidence type="ECO:0000313" key="7">
    <source>
        <dbReference type="EMBL" id="MCJ2542150.1"/>
    </source>
</evidence>
<dbReference type="Pfam" id="PF05154">
    <property type="entry name" value="TM2"/>
    <property type="match status" value="1"/>
</dbReference>
<accession>A0ABT0C8P7</accession>
<organism evidence="7 8">
    <name type="scientific">Thermostichus vulcanus str. 'Rupite'</name>
    <dbReference type="NCBI Taxonomy" id="2813851"/>
    <lineage>
        <taxon>Bacteria</taxon>
        <taxon>Bacillati</taxon>
        <taxon>Cyanobacteriota</taxon>
        <taxon>Cyanophyceae</taxon>
        <taxon>Thermostichales</taxon>
        <taxon>Thermostichaceae</taxon>
        <taxon>Thermostichus</taxon>
    </lineage>
</organism>
<keyword evidence="2 5" id="KW-0812">Transmembrane</keyword>
<dbReference type="PANTHER" id="PTHR21016">
    <property type="entry name" value="BETA-AMYLOID BINDING PROTEIN-RELATED"/>
    <property type="match status" value="1"/>
</dbReference>
<feature type="transmembrane region" description="Helical" evidence="5">
    <location>
        <begin position="42"/>
        <end position="63"/>
    </location>
</feature>
<reference evidence="7" key="1">
    <citation type="submission" date="2021-02" db="EMBL/GenBank/DDBJ databases">
        <title>The CRISPR/cas machinery reduction and long-range gene transfer in the hot spring cyanobacterium Synechococcus.</title>
        <authorList>
            <person name="Dvorak P."/>
            <person name="Jahodarova E."/>
            <person name="Hasler P."/>
            <person name="Poulickova A."/>
        </authorList>
    </citation>
    <scope>NUCLEOTIDE SEQUENCE</scope>
    <source>
        <strain evidence="7">Rupite</strain>
    </source>
</reference>
<comment type="caution">
    <text evidence="7">The sequence shown here is derived from an EMBL/GenBank/DDBJ whole genome shotgun (WGS) entry which is preliminary data.</text>
</comment>
<keyword evidence="4 5" id="KW-0472">Membrane</keyword>